<name>A0A1Y1JNM4_PLAGO</name>
<dbReference type="PANTHER" id="PTHR11638">
    <property type="entry name" value="ATP-DEPENDENT CLP PROTEASE"/>
    <property type="match status" value="1"/>
</dbReference>
<evidence type="ECO:0000256" key="1">
    <source>
        <dbReference type="ARBA" id="ARBA00022737"/>
    </source>
</evidence>
<keyword evidence="9" id="KW-0645">Protease</keyword>
<evidence type="ECO:0000256" key="3">
    <source>
        <dbReference type="ARBA" id="ARBA00022840"/>
    </source>
</evidence>
<feature type="compositionally biased region" description="Basic and acidic residues" evidence="5">
    <location>
        <begin position="744"/>
        <end position="759"/>
    </location>
</feature>
<evidence type="ECO:0000256" key="6">
    <source>
        <dbReference type="SAM" id="SignalP"/>
    </source>
</evidence>
<keyword evidence="1" id="KW-0677">Repeat</keyword>
<feature type="chain" id="PRO_5013344850" evidence="6">
    <location>
        <begin position="19"/>
        <end position="1225"/>
    </location>
</feature>
<dbReference type="OMA" id="KKKMFVN"/>
<dbReference type="AlphaFoldDB" id="A0A1Y1JNM4"/>
<dbReference type="Pfam" id="PF02861">
    <property type="entry name" value="Clp_N"/>
    <property type="match status" value="1"/>
</dbReference>
<sequence length="1225" mass="141620">MNAVYLLISILTIKLVENIHTRVVRNFLNCPIQINKHKTIKVQRYCRRIKQRSNKLFLSLFDEYDEKCIKALIMAREVAKNDHEKEILLKHLLISIIRIDCNLIEHILKFFNVSLTTFLDKFNMEINKTEEDNAGSSGNDDDENTSENQDNKNSLTRKTSHQCSGHDQVISKNLFLPSNDTNEANLRKGETGHLAYDQDDDQKVVENFIDKHIQDIEDKINQLKNLENESSDISTTDDVKTDKSLDQFNESDNTTTDNIILQAANRVIGSHGNDQDSIDEKIIKLEKTDSDELSSENSEIRFSQNCKRVLQNAVLEARRKKKMFVNVTDILIALINMAEENNNCAFLKYLNELNISVNNLKSQIMSYDERNSSISSINMKRDTTDCSNAHLNVHDTYNERNNYQSEQNHNMMEKNGEDQRMRNSGNEHSNRHLMNNLSNDYLNQTREFKNYEENNIVPNSKIINSSFIKDCLIDMVQAAYEKGDEHFFGRKKEIKRIIEILGRKKKSNPLLIGESGVGKTAIIEHLSYLILKDKVPYHLRNCRIYQLNVGNIVAGTKYRGEFEEKMKYLLNNMNKKKKNILFIDEIHVIVGAGSGEGSLDASNLLKPFLSSDNLQCIGTTTFQEYSKYIESDKALRRRFNCVPVQPFTSKETLLLLKKIKYNYEKYHNIYYTNDSLKSIVLLTEDYLPTANFPDKAIDILDEAGAYQKIRYEIFMRQKLRNESLRKAGKVGADMDETKAGNVKPDSDKLSKNELDRGMPNDEPTSSEILNKESNENFEAENYIENMHMKYVTSDVIEDIVSKKSSISYIKKNKKEEEKIMKLKEKLNKVIIGQEKVIDVLSKYLFKAITNIKDPNKPIGTLLLCGSSGVGKTLCAQVISKYLFNEDNLIVINMNEYIDKHSVSKLFGSYPGYVGYKEGGELTESVKKKPFSIILFDEIEKAHSEVLHVLLQILDNGILTDSKGNKVSFKNTFIFMTTNIGSDIITDYFKLYNKNYSNLGFRYYLKKRKKGEEANLAPSSIGENQQNFEKITNDKMNESNVDLSSTNSTTKAKDYKTYQVENPVNLPYNRSSDSYEIFEEKLRTNKWYDELQPEIEEELKKKFLPEFLNRIDEKIIFRQFLKRDVINIFENMTGDLKKRIKKRKNLNLVIDKEVINYICSDDNNIYDMNFGARSIRRALYKYLEDPIASFLISNLYEPNDTIHITLSNDNQINVHLLKTSIQQLVS</sequence>
<dbReference type="GO" id="GO:0006508">
    <property type="term" value="P:proteolysis"/>
    <property type="evidence" value="ECO:0007669"/>
    <property type="project" value="UniProtKB-KW"/>
</dbReference>
<keyword evidence="10" id="KW-1185">Reference proteome</keyword>
<protein>
    <submittedName>
        <fullName evidence="9">ATP-dependent Clp protease</fullName>
    </submittedName>
</protein>
<dbReference type="CDD" id="cd00009">
    <property type="entry name" value="AAA"/>
    <property type="match status" value="1"/>
</dbReference>
<organism evidence="9 10">
    <name type="scientific">Plasmodium gonderi</name>
    <dbReference type="NCBI Taxonomy" id="77519"/>
    <lineage>
        <taxon>Eukaryota</taxon>
        <taxon>Sar</taxon>
        <taxon>Alveolata</taxon>
        <taxon>Apicomplexa</taxon>
        <taxon>Aconoidasida</taxon>
        <taxon>Haemosporida</taxon>
        <taxon>Plasmodiidae</taxon>
        <taxon>Plasmodium</taxon>
        <taxon>Plasmodium (Plasmodium)</taxon>
    </lineage>
</organism>
<keyword evidence="4" id="KW-0175">Coiled coil</keyword>
<dbReference type="Pfam" id="PF00004">
    <property type="entry name" value="AAA"/>
    <property type="match status" value="1"/>
</dbReference>
<evidence type="ECO:0000259" key="8">
    <source>
        <dbReference type="SMART" id="SM01086"/>
    </source>
</evidence>
<feature type="compositionally biased region" description="Polar residues" evidence="5">
    <location>
        <begin position="146"/>
        <end position="165"/>
    </location>
</feature>
<dbReference type="Pfam" id="PF10431">
    <property type="entry name" value="ClpB_D2-small"/>
    <property type="match status" value="1"/>
</dbReference>
<dbReference type="Pfam" id="PF07724">
    <property type="entry name" value="AAA_2"/>
    <property type="match status" value="1"/>
</dbReference>
<dbReference type="GO" id="GO:0016887">
    <property type="term" value="F:ATP hydrolysis activity"/>
    <property type="evidence" value="ECO:0007669"/>
    <property type="project" value="InterPro"/>
</dbReference>
<dbReference type="InterPro" id="IPR036628">
    <property type="entry name" value="Clp_N_dom_sf"/>
</dbReference>
<dbReference type="PANTHER" id="PTHR11638:SF18">
    <property type="entry name" value="HEAT SHOCK PROTEIN 104"/>
    <property type="match status" value="1"/>
</dbReference>
<accession>A0A1Y1JNM4</accession>
<evidence type="ECO:0000256" key="4">
    <source>
        <dbReference type="SAM" id="Coils"/>
    </source>
</evidence>
<dbReference type="CDD" id="cd19499">
    <property type="entry name" value="RecA-like_ClpB_Hsp104-like"/>
    <property type="match status" value="1"/>
</dbReference>
<dbReference type="InterPro" id="IPR027417">
    <property type="entry name" value="P-loop_NTPase"/>
</dbReference>
<dbReference type="Gene3D" id="1.10.8.60">
    <property type="match status" value="2"/>
</dbReference>
<comment type="caution">
    <text evidence="9">The sequence shown here is derived from an EMBL/GenBank/DDBJ whole genome shotgun (WGS) entry which is preliminary data.</text>
</comment>
<dbReference type="RefSeq" id="XP_028545737.1">
    <property type="nucleotide sequence ID" value="XM_028689936.1"/>
</dbReference>
<evidence type="ECO:0000259" key="7">
    <source>
        <dbReference type="SMART" id="SM00382"/>
    </source>
</evidence>
<evidence type="ECO:0000256" key="2">
    <source>
        <dbReference type="ARBA" id="ARBA00022741"/>
    </source>
</evidence>
<dbReference type="GO" id="GO:0008233">
    <property type="term" value="F:peptidase activity"/>
    <property type="evidence" value="ECO:0007669"/>
    <property type="project" value="UniProtKB-KW"/>
</dbReference>
<feature type="domain" description="AAA+ ATPase" evidence="7">
    <location>
        <begin position="857"/>
        <end position="996"/>
    </location>
</feature>
<dbReference type="Gene3D" id="3.40.50.300">
    <property type="entry name" value="P-loop containing nucleotide triphosphate hydrolases"/>
    <property type="match status" value="2"/>
</dbReference>
<feature type="domain" description="Clp ATPase C-terminal" evidence="8">
    <location>
        <begin position="1119"/>
        <end position="1213"/>
    </location>
</feature>
<dbReference type="OrthoDB" id="47330at2759"/>
<feature type="domain" description="AAA+ ATPase" evidence="7">
    <location>
        <begin position="505"/>
        <end position="647"/>
    </location>
</feature>
<gene>
    <name evidence="9" type="ORF">PGO_134200</name>
</gene>
<dbReference type="SMART" id="SM00382">
    <property type="entry name" value="AAA"/>
    <property type="match status" value="2"/>
</dbReference>
<dbReference type="Pfam" id="PF17871">
    <property type="entry name" value="AAA_lid_9"/>
    <property type="match status" value="1"/>
</dbReference>
<dbReference type="InterPro" id="IPR004176">
    <property type="entry name" value="Clp_R_N"/>
</dbReference>
<feature type="signal peptide" evidence="6">
    <location>
        <begin position="1"/>
        <end position="18"/>
    </location>
</feature>
<dbReference type="InterPro" id="IPR019489">
    <property type="entry name" value="Clp_ATPase_C"/>
</dbReference>
<feature type="coiled-coil region" evidence="4">
    <location>
        <begin position="209"/>
        <end position="236"/>
    </location>
</feature>
<dbReference type="PRINTS" id="PR00300">
    <property type="entry name" value="CLPPROTEASEA"/>
</dbReference>
<feature type="region of interest" description="Disordered" evidence="5">
    <location>
        <begin position="130"/>
        <end position="166"/>
    </location>
</feature>
<dbReference type="GO" id="GO:0034605">
    <property type="term" value="P:cellular response to heat"/>
    <property type="evidence" value="ECO:0007669"/>
    <property type="project" value="TreeGrafter"/>
</dbReference>
<dbReference type="GeneID" id="39749891"/>
<dbReference type="SUPFAM" id="SSF52540">
    <property type="entry name" value="P-loop containing nucleoside triphosphate hydrolases"/>
    <property type="match status" value="2"/>
</dbReference>
<keyword evidence="2" id="KW-0547">Nucleotide-binding</keyword>
<dbReference type="GO" id="GO:0005737">
    <property type="term" value="C:cytoplasm"/>
    <property type="evidence" value="ECO:0007669"/>
    <property type="project" value="TreeGrafter"/>
</dbReference>
<dbReference type="SMART" id="SM01086">
    <property type="entry name" value="ClpB_D2-small"/>
    <property type="match status" value="1"/>
</dbReference>
<keyword evidence="3" id="KW-0067">ATP-binding</keyword>
<dbReference type="Gene3D" id="1.10.1780.10">
    <property type="entry name" value="Clp, N-terminal domain"/>
    <property type="match status" value="2"/>
</dbReference>
<dbReference type="InterPro" id="IPR003593">
    <property type="entry name" value="AAA+_ATPase"/>
</dbReference>
<proteinExistence type="predicted"/>
<dbReference type="InterPro" id="IPR003959">
    <property type="entry name" value="ATPase_AAA_core"/>
</dbReference>
<dbReference type="SUPFAM" id="SSF81923">
    <property type="entry name" value="Double Clp-N motif"/>
    <property type="match status" value="2"/>
</dbReference>
<evidence type="ECO:0000313" key="10">
    <source>
        <dbReference type="Proteomes" id="UP000195521"/>
    </source>
</evidence>
<dbReference type="InterPro" id="IPR050130">
    <property type="entry name" value="ClpA_ClpB"/>
</dbReference>
<keyword evidence="6" id="KW-0732">Signal</keyword>
<reference evidence="10" key="1">
    <citation type="submission" date="2017-04" db="EMBL/GenBank/DDBJ databases">
        <title>Plasmodium gonderi genome.</title>
        <authorList>
            <person name="Arisue N."/>
            <person name="Honma H."/>
            <person name="Kawai S."/>
            <person name="Tougan T."/>
            <person name="Tanabe K."/>
            <person name="Horii T."/>
        </authorList>
    </citation>
    <scope>NUCLEOTIDE SEQUENCE [LARGE SCALE GENOMIC DNA]</scope>
    <source>
        <strain evidence="10">ATCC 30045</strain>
    </source>
</reference>
<dbReference type="InterPro" id="IPR041546">
    <property type="entry name" value="ClpA/ClpB_AAA_lid"/>
</dbReference>
<dbReference type="InterPro" id="IPR001270">
    <property type="entry name" value="ClpA/B"/>
</dbReference>
<dbReference type="Proteomes" id="UP000195521">
    <property type="component" value="Unassembled WGS sequence"/>
</dbReference>
<dbReference type="EMBL" id="BDQF01000014">
    <property type="protein sequence ID" value="GAW83148.1"/>
    <property type="molecule type" value="Genomic_DNA"/>
</dbReference>
<dbReference type="GO" id="GO:0005524">
    <property type="term" value="F:ATP binding"/>
    <property type="evidence" value="ECO:0007669"/>
    <property type="project" value="UniProtKB-KW"/>
</dbReference>
<keyword evidence="9" id="KW-0378">Hydrolase</keyword>
<evidence type="ECO:0000256" key="5">
    <source>
        <dbReference type="SAM" id="MobiDB-lite"/>
    </source>
</evidence>
<feature type="region of interest" description="Disordered" evidence="5">
    <location>
        <begin position="730"/>
        <end position="773"/>
    </location>
</feature>
<evidence type="ECO:0000313" key="9">
    <source>
        <dbReference type="EMBL" id="GAW83148.1"/>
    </source>
</evidence>